<reference evidence="1" key="1">
    <citation type="submission" date="2021-08" db="EMBL/GenBank/DDBJ databases">
        <title>Genome of a novel bacterium of the phylum Verrucomicrobia, Oleiharenicola sp. KSB-15.</title>
        <authorList>
            <person name="Chung J.-H."/>
            <person name="Ahn J.-H."/>
            <person name="Yoon Y."/>
            <person name="Kim D.-Y."/>
            <person name="An S.-H."/>
            <person name="Park I."/>
            <person name="Yeon J."/>
        </authorList>
    </citation>
    <scope>NUCLEOTIDE SEQUENCE</scope>
    <source>
        <strain evidence="1">KSB-15</strain>
    </source>
</reference>
<dbReference type="KEGG" id="ole:K0B96_06520"/>
<keyword evidence="2" id="KW-1185">Reference proteome</keyword>
<dbReference type="AlphaFoldDB" id="A0A8F9TXY1"/>
<evidence type="ECO:0000313" key="1">
    <source>
        <dbReference type="EMBL" id="QYM80263.1"/>
    </source>
</evidence>
<name>A0A8F9TXY1_9BACT</name>
<dbReference type="RefSeq" id="WP_220165190.1">
    <property type="nucleotide sequence ID" value="NZ_CP080507.1"/>
</dbReference>
<proteinExistence type="predicted"/>
<organism evidence="1 2">
    <name type="scientific">Horticoccus luteus</name>
    <dbReference type="NCBI Taxonomy" id="2862869"/>
    <lineage>
        <taxon>Bacteria</taxon>
        <taxon>Pseudomonadati</taxon>
        <taxon>Verrucomicrobiota</taxon>
        <taxon>Opitutia</taxon>
        <taxon>Opitutales</taxon>
        <taxon>Opitutaceae</taxon>
        <taxon>Horticoccus</taxon>
    </lineage>
</organism>
<gene>
    <name evidence="1" type="ORF">K0B96_06520</name>
</gene>
<accession>A0A8F9TXY1</accession>
<protein>
    <submittedName>
        <fullName evidence="1">Uncharacterized protein</fullName>
    </submittedName>
</protein>
<sequence>MTASEQEMIRLGHVQDHLQCVNARIRTYRAIANTTSSAVVAEHFHQCADDLAAAEQKIGQRVMGFADVR</sequence>
<evidence type="ECO:0000313" key="2">
    <source>
        <dbReference type="Proteomes" id="UP000825051"/>
    </source>
</evidence>
<dbReference type="EMBL" id="CP080507">
    <property type="protein sequence ID" value="QYM80263.1"/>
    <property type="molecule type" value="Genomic_DNA"/>
</dbReference>
<dbReference type="Proteomes" id="UP000825051">
    <property type="component" value="Chromosome"/>
</dbReference>